<evidence type="ECO:0000313" key="1">
    <source>
        <dbReference type="EMBL" id="EQD77539.1"/>
    </source>
</evidence>
<sequence>MPLSIKDRETDRLARELANATGESLTTAVATALSERLERVRGL</sequence>
<reference evidence="1" key="1">
    <citation type="submission" date="2013-08" db="EMBL/GenBank/DDBJ databases">
        <authorList>
            <person name="Mendez C."/>
            <person name="Richter M."/>
            <person name="Ferrer M."/>
            <person name="Sanchez J."/>
        </authorList>
    </citation>
    <scope>NUCLEOTIDE SEQUENCE</scope>
</reference>
<organism evidence="1">
    <name type="scientific">mine drainage metagenome</name>
    <dbReference type="NCBI Taxonomy" id="410659"/>
    <lineage>
        <taxon>unclassified sequences</taxon>
        <taxon>metagenomes</taxon>
        <taxon>ecological metagenomes</taxon>
    </lineage>
</organism>
<proteinExistence type="predicted"/>
<accession>T1D7Z1</accession>
<reference evidence="1" key="2">
    <citation type="journal article" date="2014" name="ISME J.">
        <title>Microbial stratification in low pH oxic and suboxic macroscopic growths along an acid mine drainage.</title>
        <authorList>
            <person name="Mendez-Garcia C."/>
            <person name="Mesa V."/>
            <person name="Sprenger R.R."/>
            <person name="Richter M."/>
            <person name="Diez M.S."/>
            <person name="Solano J."/>
            <person name="Bargiela R."/>
            <person name="Golyshina O.V."/>
            <person name="Manteca A."/>
            <person name="Ramos J.L."/>
            <person name="Gallego J.R."/>
            <person name="Llorente I."/>
            <person name="Martins Dos Santos V.A."/>
            <person name="Jensen O.N."/>
            <person name="Pelaez A.I."/>
            <person name="Sanchez J."/>
            <person name="Ferrer M."/>
        </authorList>
    </citation>
    <scope>NUCLEOTIDE SEQUENCE</scope>
</reference>
<feature type="non-terminal residue" evidence="1">
    <location>
        <position position="43"/>
    </location>
</feature>
<dbReference type="EMBL" id="AUZX01002146">
    <property type="protein sequence ID" value="EQD77539.1"/>
    <property type="molecule type" value="Genomic_DNA"/>
</dbReference>
<protein>
    <submittedName>
        <fullName evidence="1">Transcription factor</fullName>
    </submittedName>
</protein>
<comment type="caution">
    <text evidence="1">The sequence shown here is derived from an EMBL/GenBank/DDBJ whole genome shotgun (WGS) entry which is preliminary data.</text>
</comment>
<dbReference type="InterPro" id="IPR011660">
    <property type="entry name" value="VapB-like"/>
</dbReference>
<name>T1D7Z1_9ZZZZ</name>
<dbReference type="Pfam" id="PF07704">
    <property type="entry name" value="PSK_trans_fac"/>
    <property type="match status" value="1"/>
</dbReference>
<gene>
    <name evidence="1" type="ORF">B1A_02913</name>
</gene>
<dbReference type="AlphaFoldDB" id="T1D7Z1"/>